<dbReference type="EMBL" id="BGPR01036120">
    <property type="protein sequence ID" value="GBO11175.1"/>
    <property type="molecule type" value="Genomic_DNA"/>
</dbReference>
<dbReference type="Proteomes" id="UP000499080">
    <property type="component" value="Unassembled WGS sequence"/>
</dbReference>
<gene>
    <name evidence="1" type="ORF">AVEN_56981_1</name>
</gene>
<organism evidence="1 2">
    <name type="scientific">Araneus ventricosus</name>
    <name type="common">Orbweaver spider</name>
    <name type="synonym">Epeira ventricosa</name>
    <dbReference type="NCBI Taxonomy" id="182803"/>
    <lineage>
        <taxon>Eukaryota</taxon>
        <taxon>Metazoa</taxon>
        <taxon>Ecdysozoa</taxon>
        <taxon>Arthropoda</taxon>
        <taxon>Chelicerata</taxon>
        <taxon>Arachnida</taxon>
        <taxon>Araneae</taxon>
        <taxon>Araneomorphae</taxon>
        <taxon>Entelegynae</taxon>
        <taxon>Araneoidea</taxon>
        <taxon>Araneidae</taxon>
        <taxon>Araneus</taxon>
    </lineage>
</organism>
<keyword evidence="2" id="KW-1185">Reference proteome</keyword>
<sequence length="27" mass="2871">MVGFDALWFPLVLVVLEGSLGPGTEHS</sequence>
<feature type="non-terminal residue" evidence="1">
    <location>
        <position position="27"/>
    </location>
</feature>
<dbReference type="AlphaFoldDB" id="A0A4Y2UDQ1"/>
<accession>A0A4Y2UDQ1</accession>
<comment type="caution">
    <text evidence="1">The sequence shown here is derived from an EMBL/GenBank/DDBJ whole genome shotgun (WGS) entry which is preliminary data.</text>
</comment>
<protein>
    <submittedName>
        <fullName evidence="1">Uncharacterized protein</fullName>
    </submittedName>
</protein>
<evidence type="ECO:0000313" key="2">
    <source>
        <dbReference type="Proteomes" id="UP000499080"/>
    </source>
</evidence>
<name>A0A4Y2UDQ1_ARAVE</name>
<evidence type="ECO:0000313" key="1">
    <source>
        <dbReference type="EMBL" id="GBO11175.1"/>
    </source>
</evidence>
<proteinExistence type="predicted"/>
<reference evidence="1 2" key="1">
    <citation type="journal article" date="2019" name="Sci. Rep.">
        <title>Orb-weaving spider Araneus ventricosus genome elucidates the spidroin gene catalogue.</title>
        <authorList>
            <person name="Kono N."/>
            <person name="Nakamura H."/>
            <person name="Ohtoshi R."/>
            <person name="Moran D.A.P."/>
            <person name="Shinohara A."/>
            <person name="Yoshida Y."/>
            <person name="Fujiwara M."/>
            <person name="Mori M."/>
            <person name="Tomita M."/>
            <person name="Arakawa K."/>
        </authorList>
    </citation>
    <scope>NUCLEOTIDE SEQUENCE [LARGE SCALE GENOMIC DNA]</scope>
</reference>